<feature type="compositionally biased region" description="Basic residues" evidence="7">
    <location>
        <begin position="12"/>
        <end position="22"/>
    </location>
</feature>
<evidence type="ECO:0000259" key="8">
    <source>
        <dbReference type="Pfam" id="PF01765"/>
    </source>
</evidence>
<protein>
    <recommendedName>
        <fullName evidence="3">Ribosome-recycling factor, chloroplastic</fullName>
    </recommendedName>
    <alternativeName>
        <fullName evidence="5">Ribosome-releasing factor, chloroplastic</fullName>
    </alternativeName>
</protein>
<dbReference type="Proteomes" id="UP001497392">
    <property type="component" value="Unassembled WGS sequence"/>
</dbReference>
<comment type="function">
    <text evidence="1">Responsible for the release of ribosomes from messenger RNA at the termination of chloroplastic protein biosynthesis.</text>
</comment>
<evidence type="ECO:0000256" key="5">
    <source>
        <dbReference type="ARBA" id="ARBA00032397"/>
    </source>
</evidence>
<organism evidence="9 10">
    <name type="scientific">Coccomyxa viridis</name>
    <dbReference type="NCBI Taxonomy" id="1274662"/>
    <lineage>
        <taxon>Eukaryota</taxon>
        <taxon>Viridiplantae</taxon>
        <taxon>Chlorophyta</taxon>
        <taxon>core chlorophytes</taxon>
        <taxon>Trebouxiophyceae</taxon>
        <taxon>Trebouxiophyceae incertae sedis</taxon>
        <taxon>Coccomyxaceae</taxon>
        <taxon>Coccomyxa</taxon>
    </lineage>
</organism>
<dbReference type="CDD" id="cd00520">
    <property type="entry name" value="RRF"/>
    <property type="match status" value="1"/>
</dbReference>
<comment type="caution">
    <text evidence="9">The sequence shown here is derived from an EMBL/GenBank/DDBJ whole genome shotgun (WGS) entry which is preliminary data.</text>
</comment>
<proteinExistence type="inferred from homology"/>
<dbReference type="PANTHER" id="PTHR20982">
    <property type="entry name" value="RIBOSOME RECYCLING FACTOR"/>
    <property type="match status" value="1"/>
</dbReference>
<dbReference type="HAMAP" id="MF_00040">
    <property type="entry name" value="RRF"/>
    <property type="match status" value="1"/>
</dbReference>
<feature type="domain" description="Ribosome recycling factor" evidence="8">
    <location>
        <begin position="61"/>
        <end position="217"/>
    </location>
</feature>
<accession>A0ABP1GG16</accession>
<evidence type="ECO:0000256" key="2">
    <source>
        <dbReference type="ARBA" id="ARBA00005912"/>
    </source>
</evidence>
<keyword evidence="6" id="KW-0175">Coiled coil</keyword>
<dbReference type="PANTHER" id="PTHR20982:SF3">
    <property type="entry name" value="MITOCHONDRIAL RIBOSOME RECYCLING FACTOR PSEUDO 1"/>
    <property type="match status" value="1"/>
</dbReference>
<dbReference type="Pfam" id="PF01765">
    <property type="entry name" value="RRF"/>
    <property type="match status" value="1"/>
</dbReference>
<dbReference type="InterPro" id="IPR023584">
    <property type="entry name" value="Ribosome_recyc_fac_dom"/>
</dbReference>
<dbReference type="NCBIfam" id="TIGR00496">
    <property type="entry name" value="frr"/>
    <property type="match status" value="1"/>
</dbReference>
<feature type="region of interest" description="Disordered" evidence="7">
    <location>
        <begin position="1"/>
        <end position="22"/>
    </location>
</feature>
<dbReference type="Gene3D" id="1.10.132.20">
    <property type="entry name" value="Ribosome-recycling factor"/>
    <property type="match status" value="1"/>
</dbReference>
<evidence type="ECO:0000256" key="4">
    <source>
        <dbReference type="ARBA" id="ARBA00022917"/>
    </source>
</evidence>
<evidence type="ECO:0000313" key="10">
    <source>
        <dbReference type="Proteomes" id="UP001497392"/>
    </source>
</evidence>
<keyword evidence="10" id="KW-1185">Reference proteome</keyword>
<dbReference type="InterPro" id="IPR036191">
    <property type="entry name" value="RRF_sf"/>
</dbReference>
<reference evidence="9 10" key="1">
    <citation type="submission" date="2024-06" db="EMBL/GenBank/DDBJ databases">
        <authorList>
            <person name="Kraege A."/>
            <person name="Thomma B."/>
        </authorList>
    </citation>
    <scope>NUCLEOTIDE SEQUENCE [LARGE SCALE GENOMIC DNA]</scope>
</reference>
<dbReference type="InterPro" id="IPR002661">
    <property type="entry name" value="Ribosome_recyc_fac"/>
</dbReference>
<keyword evidence="4" id="KW-0648">Protein biosynthesis</keyword>
<sequence length="220" mass="24622">MLASHTPALKSCRQRRKGFRPTGHHTRMIVRAAATEEQEEVDIEEDAMTRMEKSMESTTGAFSTVRTGRANAAMLDRIVVDYYGAPTPLKQIANLSAPESSLLVIQPYDKSSIQSIEKAIMSSDINLTPNNDGNLIRINVPQLTAERRKDMAKMVSKLGEEGKIAIRNIRRDCMKAVDKLKDASEDEQKALEDAIQELTDDYVKQVDKLVKTKQDELTTV</sequence>
<feature type="coiled-coil region" evidence="6">
    <location>
        <begin position="166"/>
        <end position="201"/>
    </location>
</feature>
<evidence type="ECO:0000256" key="6">
    <source>
        <dbReference type="SAM" id="Coils"/>
    </source>
</evidence>
<evidence type="ECO:0000256" key="7">
    <source>
        <dbReference type="SAM" id="MobiDB-lite"/>
    </source>
</evidence>
<dbReference type="Gene3D" id="3.30.1360.40">
    <property type="match status" value="1"/>
</dbReference>
<comment type="similarity">
    <text evidence="2">Belongs to the RRF family.</text>
</comment>
<dbReference type="EMBL" id="CAXHTA020000020">
    <property type="protein sequence ID" value="CAL5229509.1"/>
    <property type="molecule type" value="Genomic_DNA"/>
</dbReference>
<name>A0ABP1GG16_9CHLO</name>
<gene>
    <name evidence="9" type="primary">g12847</name>
    <name evidence="9" type="ORF">VP750_LOCUS11415</name>
</gene>
<evidence type="ECO:0000256" key="3">
    <source>
        <dbReference type="ARBA" id="ARBA00014063"/>
    </source>
</evidence>
<dbReference type="SUPFAM" id="SSF55194">
    <property type="entry name" value="Ribosome recycling factor, RRF"/>
    <property type="match status" value="1"/>
</dbReference>
<evidence type="ECO:0000313" key="9">
    <source>
        <dbReference type="EMBL" id="CAL5229509.1"/>
    </source>
</evidence>
<evidence type="ECO:0000256" key="1">
    <source>
        <dbReference type="ARBA" id="ARBA00002952"/>
    </source>
</evidence>